<keyword evidence="7 10" id="KW-1133">Transmembrane helix</keyword>
<name>A0A1M5P975_9FIRM</name>
<evidence type="ECO:0000256" key="4">
    <source>
        <dbReference type="ARBA" id="ARBA00022475"/>
    </source>
</evidence>
<reference evidence="12" key="1">
    <citation type="submission" date="2016-11" db="EMBL/GenBank/DDBJ databases">
        <authorList>
            <person name="Varghese N."/>
            <person name="Submissions S."/>
        </authorList>
    </citation>
    <scope>NUCLEOTIDE SEQUENCE [LARGE SCALE GENOMIC DNA]</scope>
    <source>
        <strain evidence="12">DSM 11003</strain>
    </source>
</reference>
<dbReference type="STRING" id="1123382.SAMN02745221_01407"/>
<proteinExistence type="inferred from homology"/>
<dbReference type="GO" id="GO:0015031">
    <property type="term" value="P:protein transport"/>
    <property type="evidence" value="ECO:0007669"/>
    <property type="project" value="UniProtKB-KW"/>
</dbReference>
<dbReference type="NCBIfam" id="TIGR00739">
    <property type="entry name" value="yajC"/>
    <property type="match status" value="1"/>
</dbReference>
<dbReference type="AlphaFoldDB" id="A0A1M5P975"/>
<evidence type="ECO:0000256" key="5">
    <source>
        <dbReference type="ARBA" id="ARBA00022692"/>
    </source>
</evidence>
<dbReference type="Proteomes" id="UP000242329">
    <property type="component" value="Unassembled WGS sequence"/>
</dbReference>
<keyword evidence="6" id="KW-0653">Protein transport</keyword>
<keyword evidence="4" id="KW-1003">Cell membrane</keyword>
<evidence type="ECO:0000256" key="10">
    <source>
        <dbReference type="SAM" id="Phobius"/>
    </source>
</evidence>
<comment type="similarity">
    <text evidence="2">Belongs to the YajC family.</text>
</comment>
<dbReference type="PANTHER" id="PTHR33909">
    <property type="entry name" value="SEC TRANSLOCON ACCESSORY COMPLEX SUBUNIT YAJC"/>
    <property type="match status" value="1"/>
</dbReference>
<evidence type="ECO:0000313" key="12">
    <source>
        <dbReference type="Proteomes" id="UP000242329"/>
    </source>
</evidence>
<comment type="subcellular location">
    <subcellularLocation>
        <location evidence="1">Cell membrane</location>
        <topology evidence="1">Single-pass membrane protein</topology>
    </subcellularLocation>
</comment>
<accession>A0A1M5P975</accession>
<evidence type="ECO:0000256" key="7">
    <source>
        <dbReference type="ARBA" id="ARBA00022989"/>
    </source>
</evidence>
<dbReference type="RefSeq" id="WP_073092048.1">
    <property type="nucleotide sequence ID" value="NZ_FQWY01000021.1"/>
</dbReference>
<dbReference type="InterPro" id="IPR003849">
    <property type="entry name" value="Preprotein_translocase_YajC"/>
</dbReference>
<evidence type="ECO:0000256" key="9">
    <source>
        <dbReference type="ARBA" id="ARBA00023136"/>
    </source>
</evidence>
<keyword evidence="5 10" id="KW-0812">Transmembrane</keyword>
<dbReference type="SMART" id="SM01323">
    <property type="entry name" value="YajC"/>
    <property type="match status" value="1"/>
</dbReference>
<feature type="transmembrane region" description="Helical" evidence="10">
    <location>
        <begin position="6"/>
        <end position="26"/>
    </location>
</feature>
<evidence type="ECO:0000313" key="11">
    <source>
        <dbReference type="EMBL" id="SHG98381.1"/>
    </source>
</evidence>
<sequence length="89" mass="10193">MGTNEILTLVVYFGAFIAIFYLFIIWPRRKQEKKHSEMLAGLRKGDKVVTIGGIKGEIAKVKDDTFLVRVNDNTEIEFLKKAIAYKVED</sequence>
<keyword evidence="9 10" id="KW-0472">Membrane</keyword>
<organism evidence="11 12">
    <name type="scientific">Thermosyntropha lipolytica DSM 11003</name>
    <dbReference type="NCBI Taxonomy" id="1123382"/>
    <lineage>
        <taxon>Bacteria</taxon>
        <taxon>Bacillati</taxon>
        <taxon>Bacillota</taxon>
        <taxon>Clostridia</taxon>
        <taxon>Eubacteriales</taxon>
        <taxon>Syntrophomonadaceae</taxon>
        <taxon>Thermosyntropha</taxon>
    </lineage>
</organism>
<evidence type="ECO:0000256" key="3">
    <source>
        <dbReference type="ARBA" id="ARBA00022448"/>
    </source>
</evidence>
<keyword evidence="12" id="KW-1185">Reference proteome</keyword>
<evidence type="ECO:0000256" key="1">
    <source>
        <dbReference type="ARBA" id="ARBA00004162"/>
    </source>
</evidence>
<evidence type="ECO:0000256" key="2">
    <source>
        <dbReference type="ARBA" id="ARBA00006742"/>
    </source>
</evidence>
<dbReference type="OrthoDB" id="9800132at2"/>
<gene>
    <name evidence="11" type="ORF">SAMN02745221_01407</name>
</gene>
<keyword evidence="8" id="KW-0811">Translocation</keyword>
<dbReference type="EMBL" id="FQWY01000021">
    <property type="protein sequence ID" value="SHG98381.1"/>
    <property type="molecule type" value="Genomic_DNA"/>
</dbReference>
<dbReference type="PRINTS" id="PR01853">
    <property type="entry name" value="YAJCTRNLCASE"/>
</dbReference>
<dbReference type="PANTHER" id="PTHR33909:SF1">
    <property type="entry name" value="SEC TRANSLOCON ACCESSORY COMPLEX SUBUNIT YAJC"/>
    <property type="match status" value="1"/>
</dbReference>
<dbReference type="Pfam" id="PF02699">
    <property type="entry name" value="YajC"/>
    <property type="match status" value="1"/>
</dbReference>
<keyword evidence="3" id="KW-0813">Transport</keyword>
<dbReference type="GO" id="GO:0005886">
    <property type="term" value="C:plasma membrane"/>
    <property type="evidence" value="ECO:0007669"/>
    <property type="project" value="UniProtKB-SubCell"/>
</dbReference>
<evidence type="ECO:0000256" key="6">
    <source>
        <dbReference type="ARBA" id="ARBA00022927"/>
    </source>
</evidence>
<evidence type="ECO:0000256" key="8">
    <source>
        <dbReference type="ARBA" id="ARBA00023010"/>
    </source>
</evidence>
<protein>
    <submittedName>
        <fullName evidence="11">Protein translocase subunit yajC</fullName>
    </submittedName>
</protein>